<dbReference type="Gene3D" id="1.10.357.10">
    <property type="entry name" value="Tetracycline Repressor, domain 2"/>
    <property type="match status" value="1"/>
</dbReference>
<gene>
    <name evidence="4" type="ORF">IV45_GL000990</name>
</gene>
<evidence type="ECO:0000259" key="3">
    <source>
        <dbReference type="PROSITE" id="PS50977"/>
    </source>
</evidence>
<dbReference type="SUPFAM" id="SSF46689">
    <property type="entry name" value="Homeodomain-like"/>
    <property type="match status" value="1"/>
</dbReference>
<organism evidence="4 5">
    <name type="scientific">Limosilactobacillus secaliphilus</name>
    <dbReference type="NCBI Taxonomy" id="396268"/>
    <lineage>
        <taxon>Bacteria</taxon>
        <taxon>Bacillati</taxon>
        <taxon>Bacillota</taxon>
        <taxon>Bacilli</taxon>
        <taxon>Lactobacillales</taxon>
        <taxon>Lactobacillaceae</taxon>
        <taxon>Limosilactobacillus</taxon>
    </lineage>
</organism>
<dbReference type="EMBL" id="JQBW01000010">
    <property type="protein sequence ID" value="KRN58540.1"/>
    <property type="molecule type" value="Genomic_DNA"/>
</dbReference>
<keyword evidence="5" id="KW-1185">Reference proteome</keyword>
<evidence type="ECO:0000313" key="4">
    <source>
        <dbReference type="EMBL" id="KRN58540.1"/>
    </source>
</evidence>
<dbReference type="InterPro" id="IPR001647">
    <property type="entry name" value="HTH_TetR"/>
</dbReference>
<evidence type="ECO:0000256" key="1">
    <source>
        <dbReference type="ARBA" id="ARBA00023125"/>
    </source>
</evidence>
<dbReference type="RefSeq" id="WP_057742070.1">
    <property type="nucleotide sequence ID" value="NZ_JQBW01000010.1"/>
</dbReference>
<evidence type="ECO:0000256" key="2">
    <source>
        <dbReference type="PROSITE-ProRule" id="PRU00335"/>
    </source>
</evidence>
<evidence type="ECO:0000313" key="5">
    <source>
        <dbReference type="Proteomes" id="UP000050934"/>
    </source>
</evidence>
<proteinExistence type="predicted"/>
<accession>A0A0R2I876</accession>
<dbReference type="GO" id="GO:0003677">
    <property type="term" value="F:DNA binding"/>
    <property type="evidence" value="ECO:0007669"/>
    <property type="project" value="UniProtKB-UniRule"/>
</dbReference>
<comment type="caution">
    <text evidence="4">The sequence shown here is derived from an EMBL/GenBank/DDBJ whole genome shotgun (WGS) entry which is preliminary data.</text>
</comment>
<dbReference type="PROSITE" id="PS50977">
    <property type="entry name" value="HTH_TETR_2"/>
    <property type="match status" value="1"/>
</dbReference>
<dbReference type="PATRIC" id="fig|396268.3.peg.1002"/>
<dbReference type="AlphaFoldDB" id="A0A0R2I876"/>
<dbReference type="STRING" id="396268.IV45_GL000990"/>
<reference evidence="4 5" key="1">
    <citation type="journal article" date="2015" name="Genome Announc.">
        <title>Expanding the biotechnology potential of lactobacilli through comparative genomics of 213 strains and associated genera.</title>
        <authorList>
            <person name="Sun Z."/>
            <person name="Harris H.M."/>
            <person name="McCann A."/>
            <person name="Guo C."/>
            <person name="Argimon S."/>
            <person name="Zhang W."/>
            <person name="Yang X."/>
            <person name="Jeffery I.B."/>
            <person name="Cooney J.C."/>
            <person name="Kagawa T.F."/>
            <person name="Liu W."/>
            <person name="Song Y."/>
            <person name="Salvetti E."/>
            <person name="Wrobel A."/>
            <person name="Rasinkangas P."/>
            <person name="Parkhill J."/>
            <person name="Rea M.C."/>
            <person name="O'Sullivan O."/>
            <person name="Ritari J."/>
            <person name="Douillard F.P."/>
            <person name="Paul Ross R."/>
            <person name="Yang R."/>
            <person name="Briner A.E."/>
            <person name="Felis G.E."/>
            <person name="de Vos W.M."/>
            <person name="Barrangou R."/>
            <person name="Klaenhammer T.R."/>
            <person name="Caufield P.W."/>
            <person name="Cui Y."/>
            <person name="Zhang H."/>
            <person name="O'Toole P.W."/>
        </authorList>
    </citation>
    <scope>NUCLEOTIDE SEQUENCE [LARGE SCALE GENOMIC DNA]</scope>
    <source>
        <strain evidence="4 5">DSM 17896</strain>
    </source>
</reference>
<dbReference type="InterPro" id="IPR009057">
    <property type="entry name" value="Homeodomain-like_sf"/>
</dbReference>
<name>A0A0R2I876_9LACO</name>
<feature type="DNA-binding region" description="H-T-H motif" evidence="2">
    <location>
        <begin position="34"/>
        <end position="53"/>
    </location>
</feature>
<sequence>MPSATFNHLALEKRARIRRALLDEFSHYSLEQAQVARIVQSAGIARGAFYKYFDSLTAAYEWLLNDVMQKLDIHHLTIDQHTADDFVEWVEMLNQRVQYSEYHDLLVHHYQTNAGVLRQSFMNEQRCLTSKEWAVMVLCHEAFRELLLNESAGDAVDQRLRQSLFAILGR</sequence>
<dbReference type="Pfam" id="PF00440">
    <property type="entry name" value="TetR_N"/>
    <property type="match status" value="1"/>
</dbReference>
<feature type="domain" description="HTH tetR-type" evidence="3">
    <location>
        <begin position="11"/>
        <end position="71"/>
    </location>
</feature>
<protein>
    <recommendedName>
        <fullName evidence="3">HTH tetR-type domain-containing protein</fullName>
    </recommendedName>
</protein>
<keyword evidence="1 2" id="KW-0238">DNA-binding</keyword>
<dbReference type="OrthoDB" id="9812484at2"/>
<dbReference type="Proteomes" id="UP000050934">
    <property type="component" value="Unassembled WGS sequence"/>
</dbReference>